<dbReference type="InterPro" id="IPR050789">
    <property type="entry name" value="Diverse_Enzym_Activities"/>
</dbReference>
<dbReference type="Proteomes" id="UP001234495">
    <property type="component" value="Unassembled WGS sequence"/>
</dbReference>
<reference evidence="2 3" key="1">
    <citation type="submission" date="2023-07" db="EMBL/GenBank/DDBJ databases">
        <title>Genomic Encyclopedia of Type Strains, Phase IV (KMG-IV): sequencing the most valuable type-strain genomes for metagenomic binning, comparative biology and taxonomic classification.</title>
        <authorList>
            <person name="Goeker M."/>
        </authorList>
    </citation>
    <scope>NUCLEOTIDE SEQUENCE [LARGE SCALE GENOMIC DNA]</scope>
    <source>
        <strain evidence="2 3">DSM 29005</strain>
    </source>
</reference>
<dbReference type="InterPro" id="IPR001466">
    <property type="entry name" value="Beta-lactam-related"/>
</dbReference>
<dbReference type="Pfam" id="PF00144">
    <property type="entry name" value="Beta-lactamase"/>
    <property type="match status" value="1"/>
</dbReference>
<evidence type="ECO:0000313" key="2">
    <source>
        <dbReference type="EMBL" id="MDQ0232561.1"/>
    </source>
</evidence>
<feature type="domain" description="Beta-lactamase-related" evidence="1">
    <location>
        <begin position="20"/>
        <end position="383"/>
    </location>
</feature>
<dbReference type="SUPFAM" id="SSF56601">
    <property type="entry name" value="beta-lactamase/transpeptidase-like"/>
    <property type="match status" value="1"/>
</dbReference>
<dbReference type="EMBL" id="JAUSUD010000022">
    <property type="protein sequence ID" value="MDQ0232561.1"/>
    <property type="molecule type" value="Genomic_DNA"/>
</dbReference>
<gene>
    <name evidence="2" type="ORF">J2S19_003883</name>
</gene>
<protein>
    <submittedName>
        <fullName evidence="2">CubicO group peptidase (Beta-lactamase class C family)</fullName>
    </submittedName>
</protein>
<name>A0ABT9ZJU7_9BACI</name>
<evidence type="ECO:0000259" key="1">
    <source>
        <dbReference type="Pfam" id="PF00144"/>
    </source>
</evidence>
<accession>A0ABT9ZJU7</accession>
<sequence>MNGLADRLDPLLSNIIKNGPPGCACLVTYQGKTVYENYLGLSDIETKKQITPNTIYRLFSLTKIVTCVAALILYERGKFLLNDPLEEYLPEFKNLKVFKETNGKVYTVPSSKKLTIKDLFTMTSGITYPGVGNETERMTESVMKGIQNRIDNGQKISLRDISREIAEVPLAFEPGTEWQYGLSHDILGVLIEEISGKRLGQFMEDEIFQPLSMSDTFFTVPKDKIERIASVYSIDADGVLSTGVNTVGPIRINQPYESGGAGLYSTLHDYSQFAQMLANGGSLNGVRIIGRKTIELMAQNHLTVENNKNYNWDYLKGYGYGLGVRVMEDLALGGINSSKGEFGWSGILGTWALIDPKERVSAVYMQQLFPNFEAHYQPRLRAVIYSSIP</sequence>
<dbReference type="InterPro" id="IPR012338">
    <property type="entry name" value="Beta-lactam/transpept-like"/>
</dbReference>
<proteinExistence type="predicted"/>
<organism evidence="2 3">
    <name type="scientific">Metabacillus malikii</name>
    <dbReference type="NCBI Taxonomy" id="1504265"/>
    <lineage>
        <taxon>Bacteria</taxon>
        <taxon>Bacillati</taxon>
        <taxon>Bacillota</taxon>
        <taxon>Bacilli</taxon>
        <taxon>Bacillales</taxon>
        <taxon>Bacillaceae</taxon>
        <taxon>Metabacillus</taxon>
    </lineage>
</organism>
<keyword evidence="3" id="KW-1185">Reference proteome</keyword>
<dbReference type="PANTHER" id="PTHR43283">
    <property type="entry name" value="BETA-LACTAMASE-RELATED"/>
    <property type="match status" value="1"/>
</dbReference>
<dbReference type="Gene3D" id="3.40.710.10">
    <property type="entry name" value="DD-peptidase/beta-lactamase superfamily"/>
    <property type="match status" value="1"/>
</dbReference>
<evidence type="ECO:0000313" key="3">
    <source>
        <dbReference type="Proteomes" id="UP001234495"/>
    </source>
</evidence>
<dbReference type="PANTHER" id="PTHR43283:SF3">
    <property type="entry name" value="BETA-LACTAMASE FAMILY PROTEIN (AFU_ORTHOLOGUE AFUA_5G07500)"/>
    <property type="match status" value="1"/>
</dbReference>
<comment type="caution">
    <text evidence="2">The sequence shown here is derived from an EMBL/GenBank/DDBJ whole genome shotgun (WGS) entry which is preliminary data.</text>
</comment>
<dbReference type="RefSeq" id="WP_307344664.1">
    <property type="nucleotide sequence ID" value="NZ_JAUSUD010000022.1"/>
</dbReference>